<sequence>MTDPNRQTNRLVRSAPLPRILGLAGLFGLAWAGGALAFPLVDPNGDTPVPNGTELAAPDAQDLQHQLQIANGLGGADAQAWTFTPRIDFQQMLTDNVLQQNSPRLWDTASFFAPGFSLLGNTPRAVVNFTVTPTLSMYARETSLNSLSQQLSGTATLTAVPEMLFVDLRAVAGVTNIYGGVG</sequence>
<reference evidence="1" key="1">
    <citation type="submission" date="2016-10" db="EMBL/GenBank/DDBJ databases">
        <title>Sequence of Gallionella enrichment culture.</title>
        <authorList>
            <person name="Poehlein A."/>
            <person name="Muehling M."/>
            <person name="Daniel R."/>
        </authorList>
    </citation>
    <scope>NUCLEOTIDE SEQUENCE</scope>
</reference>
<dbReference type="EMBL" id="MLJW01004428">
    <property type="protein sequence ID" value="OIQ69981.1"/>
    <property type="molecule type" value="Genomic_DNA"/>
</dbReference>
<evidence type="ECO:0000313" key="1">
    <source>
        <dbReference type="EMBL" id="OIQ69981.1"/>
    </source>
</evidence>
<comment type="caution">
    <text evidence="1">The sequence shown here is derived from an EMBL/GenBank/DDBJ whole genome shotgun (WGS) entry which is preliminary data.</text>
</comment>
<proteinExistence type="predicted"/>
<gene>
    <name evidence="1" type="ORF">GALL_484110</name>
</gene>
<accession>A0A1J5Q284</accession>
<dbReference type="AlphaFoldDB" id="A0A1J5Q284"/>
<name>A0A1J5Q284_9ZZZZ</name>
<protein>
    <submittedName>
        <fullName evidence="1">Uncharacterized protein</fullName>
    </submittedName>
</protein>
<organism evidence="1">
    <name type="scientific">mine drainage metagenome</name>
    <dbReference type="NCBI Taxonomy" id="410659"/>
    <lineage>
        <taxon>unclassified sequences</taxon>
        <taxon>metagenomes</taxon>
        <taxon>ecological metagenomes</taxon>
    </lineage>
</organism>